<evidence type="ECO:0000256" key="2">
    <source>
        <dbReference type="SAM" id="SignalP"/>
    </source>
</evidence>
<evidence type="ECO:0000313" key="3">
    <source>
        <dbReference type="EMBL" id="TBW73390.1"/>
    </source>
</evidence>
<comment type="caution">
    <text evidence="3">The sequence shown here is derived from an EMBL/GenBank/DDBJ whole genome shotgun (WGS) entry which is preliminary data.</text>
</comment>
<dbReference type="RefSeq" id="WP_002492200.1">
    <property type="nucleotide sequence ID" value="NZ_AP021848.1"/>
</dbReference>
<feature type="chain" id="PRO_5039281964" description="Lipoprotein" evidence="2">
    <location>
        <begin position="20"/>
        <end position="213"/>
    </location>
</feature>
<feature type="signal peptide" evidence="2">
    <location>
        <begin position="1"/>
        <end position="19"/>
    </location>
</feature>
<reference evidence="3 4" key="1">
    <citation type="journal article" date="2019" name="Sci. Transl. Med.">
        <title>Quorum sensing between bacterial species on the skin protects against epidermal injury in atopic dermatitis.</title>
        <authorList>
            <person name="Williams M.R."/>
        </authorList>
    </citation>
    <scope>NUCLEOTIDE SEQUENCE [LARGE SCALE GENOMIC DNA]</scope>
    <source>
        <strain evidence="3 4">E7</strain>
    </source>
</reference>
<feature type="compositionally biased region" description="Basic and acidic residues" evidence="1">
    <location>
        <begin position="19"/>
        <end position="58"/>
    </location>
</feature>
<gene>
    <name evidence="3" type="ORF">EQ812_00890</name>
</gene>
<organism evidence="3 4">
    <name type="scientific">Staphylococcus lugdunensis</name>
    <dbReference type="NCBI Taxonomy" id="28035"/>
    <lineage>
        <taxon>Bacteria</taxon>
        <taxon>Bacillati</taxon>
        <taxon>Bacillota</taxon>
        <taxon>Bacilli</taxon>
        <taxon>Bacillales</taxon>
        <taxon>Staphylococcaceae</taxon>
        <taxon>Staphylococcus</taxon>
    </lineage>
</organism>
<feature type="compositionally biased region" description="Low complexity" evidence="1">
    <location>
        <begin position="78"/>
        <end position="94"/>
    </location>
</feature>
<dbReference type="AlphaFoldDB" id="A0A4Q9WE66"/>
<proteinExistence type="predicted"/>
<name>A0A4Q9WE66_STALU</name>
<evidence type="ECO:0000256" key="1">
    <source>
        <dbReference type="SAM" id="MobiDB-lite"/>
    </source>
</evidence>
<accession>A0A4Q9WE66</accession>
<feature type="compositionally biased region" description="Basic and acidic residues" evidence="1">
    <location>
        <begin position="67"/>
        <end position="77"/>
    </location>
</feature>
<keyword evidence="2" id="KW-0732">Signal</keyword>
<evidence type="ECO:0008006" key="5">
    <source>
        <dbReference type="Google" id="ProtNLM"/>
    </source>
</evidence>
<protein>
    <recommendedName>
        <fullName evidence="5">Lipoprotein</fullName>
    </recommendedName>
</protein>
<evidence type="ECO:0000313" key="4">
    <source>
        <dbReference type="Proteomes" id="UP000293637"/>
    </source>
</evidence>
<sequence length="213" mass="23914">MKRLLASILILSLSLAACSHDDGNSNKEDTNKSEQHDSQKTDKNKQKDKKDKKSNVQKDDDEQATNDSKDNSSEKNSNKQNNASQSQSGAQQGQAINQNNQANNNKGQSHYVKPYQSPNAAYVSRQLTIFNGNENTALKQLPNFKNALTKANQEVNKIHQMQCQYNDYAIQSHNGRYEYLFSFKNPKQQGTYTIVSVNGQGQPSIIEPAYQPK</sequence>
<dbReference type="GeneID" id="58091369"/>
<feature type="region of interest" description="Disordered" evidence="1">
    <location>
        <begin position="18"/>
        <end position="94"/>
    </location>
</feature>
<dbReference type="PROSITE" id="PS51257">
    <property type="entry name" value="PROKAR_LIPOPROTEIN"/>
    <property type="match status" value="1"/>
</dbReference>
<dbReference type="EMBL" id="SCHB01000001">
    <property type="protein sequence ID" value="TBW73390.1"/>
    <property type="molecule type" value="Genomic_DNA"/>
</dbReference>
<dbReference type="Proteomes" id="UP000293637">
    <property type="component" value="Unassembled WGS sequence"/>
</dbReference>